<proteinExistence type="predicted"/>
<name>A0A397J1P6_9GLOM</name>
<feature type="coiled-coil region" evidence="1">
    <location>
        <begin position="11"/>
        <end position="53"/>
    </location>
</feature>
<evidence type="ECO:0000313" key="2">
    <source>
        <dbReference type="EMBL" id="RHZ82101.1"/>
    </source>
</evidence>
<dbReference type="OrthoDB" id="2488185at2759"/>
<organism evidence="2 3">
    <name type="scientific">Diversispora epigaea</name>
    <dbReference type="NCBI Taxonomy" id="1348612"/>
    <lineage>
        <taxon>Eukaryota</taxon>
        <taxon>Fungi</taxon>
        <taxon>Fungi incertae sedis</taxon>
        <taxon>Mucoromycota</taxon>
        <taxon>Glomeromycotina</taxon>
        <taxon>Glomeromycetes</taxon>
        <taxon>Diversisporales</taxon>
        <taxon>Diversisporaceae</taxon>
        <taxon>Diversispora</taxon>
    </lineage>
</organism>
<evidence type="ECO:0000313" key="3">
    <source>
        <dbReference type="Proteomes" id="UP000266861"/>
    </source>
</evidence>
<keyword evidence="1" id="KW-0175">Coiled coil</keyword>
<dbReference type="EMBL" id="PQFF01000106">
    <property type="protein sequence ID" value="RHZ82101.1"/>
    <property type="molecule type" value="Genomic_DNA"/>
</dbReference>
<comment type="caution">
    <text evidence="2">The sequence shown here is derived from an EMBL/GenBank/DDBJ whole genome shotgun (WGS) entry which is preliminary data.</text>
</comment>
<keyword evidence="3" id="KW-1185">Reference proteome</keyword>
<sequence>MNFTTKVKKYIIKLIKKIKEKKEKKKLLKKLKAKEVMEEVFKLEKEKKLVEEENNSSAGFDYPRIFFLTKVVDGEVLFGDIVFGEPKDQEGMYVEFKGEGWNEV</sequence>
<dbReference type="Proteomes" id="UP000266861">
    <property type="component" value="Unassembled WGS sequence"/>
</dbReference>
<reference evidence="2 3" key="1">
    <citation type="submission" date="2018-08" db="EMBL/GenBank/DDBJ databases">
        <title>Genome and evolution of the arbuscular mycorrhizal fungus Diversispora epigaea (formerly Glomus versiforme) and its bacterial endosymbionts.</title>
        <authorList>
            <person name="Sun X."/>
            <person name="Fei Z."/>
            <person name="Harrison M."/>
        </authorList>
    </citation>
    <scope>NUCLEOTIDE SEQUENCE [LARGE SCALE GENOMIC DNA]</scope>
    <source>
        <strain evidence="2 3">IT104</strain>
    </source>
</reference>
<evidence type="ECO:0000256" key="1">
    <source>
        <dbReference type="SAM" id="Coils"/>
    </source>
</evidence>
<gene>
    <name evidence="2" type="ORF">Glove_114g193</name>
</gene>
<dbReference type="AlphaFoldDB" id="A0A397J1P6"/>
<protein>
    <submittedName>
        <fullName evidence="2">Uncharacterized protein</fullName>
    </submittedName>
</protein>
<accession>A0A397J1P6</accession>